<protein>
    <recommendedName>
        <fullName evidence="4">Stathmin</fullName>
    </recommendedName>
</protein>
<feature type="region of interest" description="Disordered" evidence="1">
    <location>
        <begin position="78"/>
        <end position="108"/>
    </location>
</feature>
<evidence type="ECO:0008006" key="4">
    <source>
        <dbReference type="Google" id="ProtNLM"/>
    </source>
</evidence>
<dbReference type="GO" id="GO:0031110">
    <property type="term" value="P:regulation of microtubule polymerization or depolymerization"/>
    <property type="evidence" value="ECO:0007669"/>
    <property type="project" value="InterPro"/>
</dbReference>
<dbReference type="Pfam" id="PF00836">
    <property type="entry name" value="Stathmin"/>
    <property type="match status" value="1"/>
</dbReference>
<reference evidence="2" key="2">
    <citation type="submission" date="2022-10" db="EMBL/GenBank/DDBJ databases">
        <authorList>
            <consortium name="ENA_rothamsted_submissions"/>
            <consortium name="culmorum"/>
            <person name="King R."/>
        </authorList>
    </citation>
    <scope>NUCLEOTIDE SEQUENCE</scope>
</reference>
<dbReference type="EMBL" id="OU896712">
    <property type="protein sequence ID" value="CAH1173732.1"/>
    <property type="molecule type" value="Genomic_DNA"/>
</dbReference>
<dbReference type="Proteomes" id="UP001153737">
    <property type="component" value="Chromosome 6"/>
</dbReference>
<name>A0A9P0DWZ7_PHACE</name>
<dbReference type="AlphaFoldDB" id="A0A9P0DWZ7"/>
<feature type="region of interest" description="Disordered" evidence="1">
    <location>
        <begin position="14"/>
        <end position="44"/>
    </location>
</feature>
<dbReference type="InterPro" id="IPR000956">
    <property type="entry name" value="Stathmin_fam"/>
</dbReference>
<feature type="compositionally biased region" description="Basic and acidic residues" evidence="1">
    <location>
        <begin position="135"/>
        <end position="144"/>
    </location>
</feature>
<accession>A0A9P0DWZ7</accession>
<sequence length="164" mass="18327">MGCSAAKNFAEMENLDGNRDLENGNANRTVPISPGHPPQNNIHQLEPDDIPAELLENATVNNVLKGANGLSFEIAFEEGESEESIVKKHPPRRILERLEEPPSSPVTLDKLQEKLDEAEIRRQQILAQRVHSAKKISERAKKQDLTNSFADDEDDEFLKVPPQS</sequence>
<proteinExistence type="predicted"/>
<organism evidence="2 3">
    <name type="scientific">Phaedon cochleariae</name>
    <name type="common">Mustard beetle</name>
    <dbReference type="NCBI Taxonomy" id="80249"/>
    <lineage>
        <taxon>Eukaryota</taxon>
        <taxon>Metazoa</taxon>
        <taxon>Ecdysozoa</taxon>
        <taxon>Arthropoda</taxon>
        <taxon>Hexapoda</taxon>
        <taxon>Insecta</taxon>
        <taxon>Pterygota</taxon>
        <taxon>Neoptera</taxon>
        <taxon>Endopterygota</taxon>
        <taxon>Coleoptera</taxon>
        <taxon>Polyphaga</taxon>
        <taxon>Cucujiformia</taxon>
        <taxon>Chrysomeloidea</taxon>
        <taxon>Chrysomelidae</taxon>
        <taxon>Chrysomelinae</taxon>
        <taxon>Chrysomelini</taxon>
        <taxon>Phaedon</taxon>
    </lineage>
</organism>
<evidence type="ECO:0000313" key="3">
    <source>
        <dbReference type="Proteomes" id="UP001153737"/>
    </source>
</evidence>
<dbReference type="OrthoDB" id="6344011at2759"/>
<gene>
    <name evidence="2" type="ORF">PHAECO_LOCUS10058</name>
</gene>
<evidence type="ECO:0000256" key="1">
    <source>
        <dbReference type="SAM" id="MobiDB-lite"/>
    </source>
</evidence>
<keyword evidence="3" id="KW-1185">Reference proteome</keyword>
<feature type="region of interest" description="Disordered" evidence="1">
    <location>
        <begin position="131"/>
        <end position="164"/>
    </location>
</feature>
<evidence type="ECO:0000313" key="2">
    <source>
        <dbReference type="EMBL" id="CAH1173732.1"/>
    </source>
</evidence>
<reference evidence="2" key="1">
    <citation type="submission" date="2022-01" db="EMBL/GenBank/DDBJ databases">
        <authorList>
            <person name="King R."/>
        </authorList>
    </citation>
    <scope>NUCLEOTIDE SEQUENCE</scope>
</reference>